<dbReference type="Proteomes" id="UP000037239">
    <property type="component" value="Unassembled WGS sequence"/>
</dbReference>
<reference evidence="2 3" key="1">
    <citation type="journal article" date="2015" name="Int J Genomics">
        <title>Comparative Genomics Revealed Genetic Diversity and Species/Strain-Level Differences in Carbohydrate Metabolism of Three Probiotic Bifidobacterial Species.</title>
        <authorList>
            <person name="Odamaki T."/>
            <person name="Horigome A."/>
            <person name="Sugahara H."/>
            <person name="Hashikura N."/>
            <person name="Minami J."/>
            <person name="Xiao J.Z."/>
            <person name="Abe F."/>
        </authorList>
    </citation>
    <scope>NUCLEOTIDE SEQUENCE [LARGE SCALE GENOMIC DNA]</scope>
    <source>
        <strain evidence="2 3">MCC 0483</strain>
    </source>
</reference>
<feature type="region of interest" description="Disordered" evidence="1">
    <location>
        <begin position="142"/>
        <end position="165"/>
    </location>
</feature>
<dbReference type="EMBL" id="AWFK01000008">
    <property type="protein sequence ID" value="KOA49473.1"/>
    <property type="molecule type" value="Genomic_DNA"/>
</dbReference>
<dbReference type="Pfam" id="PF11228">
    <property type="entry name" value="DUF3027"/>
    <property type="match status" value="1"/>
</dbReference>
<gene>
    <name evidence="2" type="ORF">BAAM0483_05670</name>
</gene>
<dbReference type="InterPro" id="IPR021391">
    <property type="entry name" value="DUF3027"/>
</dbReference>
<accession>A0AB34T979</accession>
<feature type="compositionally biased region" description="Low complexity" evidence="1">
    <location>
        <begin position="145"/>
        <end position="158"/>
    </location>
</feature>
<evidence type="ECO:0000256" key="1">
    <source>
        <dbReference type="SAM" id="MobiDB-lite"/>
    </source>
</evidence>
<protein>
    <recommendedName>
        <fullName evidence="4">DUF3027 domain-containing protein</fullName>
    </recommendedName>
</protein>
<name>A0AB34T979_9BIFI</name>
<organism evidence="2 3">
    <name type="scientific">Bifidobacterium animalis subsp. animalis MCC 0483</name>
    <dbReference type="NCBI Taxonomy" id="1365955"/>
    <lineage>
        <taxon>Bacteria</taxon>
        <taxon>Bacillati</taxon>
        <taxon>Actinomycetota</taxon>
        <taxon>Actinomycetes</taxon>
        <taxon>Bifidobacteriales</taxon>
        <taxon>Bifidobacteriaceae</taxon>
        <taxon>Bifidobacterium</taxon>
    </lineage>
</organism>
<proteinExistence type="predicted"/>
<evidence type="ECO:0008006" key="4">
    <source>
        <dbReference type="Google" id="ProtNLM"/>
    </source>
</evidence>
<dbReference type="AlphaFoldDB" id="A0AB34T979"/>
<comment type="caution">
    <text evidence="2">The sequence shown here is derived from an EMBL/GenBank/DDBJ whole genome shotgun (WGS) entry which is preliminary data.</text>
</comment>
<evidence type="ECO:0000313" key="2">
    <source>
        <dbReference type="EMBL" id="KOA49473.1"/>
    </source>
</evidence>
<sequence length="389" mass="42737">MPWPMTSMYRTDMATSEFDPIALARAEAIDTAHEPEDVGEFVTSESHDDGVTDFRFEALMKGYEGWQWSVTLYHDVELDHWTIDESSLIPTDKALLPPKWVPWKDRLLPSDLSVTDSIGTPEDDERLDDGIGIDEAVSRTEELNAEQQAAEAVESQEAGSPDEQADALTAVEDVVEAVEELDLSRRHVLSELGQTQTAQRWYEGPHGPKSLSTKTADGNLCSTCGFFIPLTGSLKTMFGVCANRWSPDDGKVVSVDHGCGEHSEIRPPEPSRMWVQTKPAYDDLHIDVVAQQGRDERKDEELLESLDEIDAESLAELKQKTLSTNDDPSDVNAFSVESVPPQDSSDAQEPEGGSTAEPPAAAEIPEGEDSKQIDSVYTSETVIAEEAGE</sequence>
<evidence type="ECO:0000313" key="3">
    <source>
        <dbReference type="Proteomes" id="UP000037239"/>
    </source>
</evidence>
<feature type="region of interest" description="Disordered" evidence="1">
    <location>
        <begin position="321"/>
        <end position="375"/>
    </location>
</feature>